<dbReference type="GO" id="GO:0008374">
    <property type="term" value="F:O-acyltransferase activity"/>
    <property type="evidence" value="ECO:0007669"/>
    <property type="project" value="TreeGrafter"/>
</dbReference>
<comment type="similarity">
    <text evidence="1">Belongs to the transferase hexapeptide repeat family.</text>
</comment>
<proteinExistence type="inferred from homology"/>
<evidence type="ECO:0000256" key="2">
    <source>
        <dbReference type="ARBA" id="ARBA00022679"/>
    </source>
</evidence>
<dbReference type="KEGG" id="snep:Enr13x_40640"/>
<dbReference type="GO" id="GO:0005829">
    <property type="term" value="C:cytosol"/>
    <property type="evidence" value="ECO:0007669"/>
    <property type="project" value="TreeGrafter"/>
</dbReference>
<evidence type="ECO:0000313" key="3">
    <source>
        <dbReference type="EMBL" id="QDV44202.1"/>
    </source>
</evidence>
<evidence type="ECO:0000256" key="1">
    <source>
        <dbReference type="ARBA" id="ARBA00007274"/>
    </source>
</evidence>
<keyword evidence="4" id="KW-1185">Reference proteome</keyword>
<reference evidence="3 4" key="1">
    <citation type="submission" date="2019-03" db="EMBL/GenBank/DDBJ databases">
        <title>Deep-cultivation of Planctomycetes and their phenomic and genomic characterization uncovers novel biology.</title>
        <authorList>
            <person name="Wiegand S."/>
            <person name="Jogler M."/>
            <person name="Boedeker C."/>
            <person name="Pinto D."/>
            <person name="Vollmers J."/>
            <person name="Rivas-Marin E."/>
            <person name="Kohn T."/>
            <person name="Peeters S.H."/>
            <person name="Heuer A."/>
            <person name="Rast P."/>
            <person name="Oberbeckmann S."/>
            <person name="Bunk B."/>
            <person name="Jeske O."/>
            <person name="Meyerdierks A."/>
            <person name="Storesund J.E."/>
            <person name="Kallscheuer N."/>
            <person name="Luecker S."/>
            <person name="Lage O.M."/>
            <person name="Pohl T."/>
            <person name="Merkel B.J."/>
            <person name="Hornburger P."/>
            <person name="Mueller R.-W."/>
            <person name="Bruemmer F."/>
            <person name="Labrenz M."/>
            <person name="Spormann A.M."/>
            <person name="Op den Camp H."/>
            <person name="Overmann J."/>
            <person name="Amann R."/>
            <person name="Jetten M.S.M."/>
            <person name="Mascher T."/>
            <person name="Medema M.H."/>
            <person name="Devos D.P."/>
            <person name="Kaster A.-K."/>
            <person name="Ovreas L."/>
            <person name="Rohde M."/>
            <person name="Galperin M.Y."/>
            <person name="Jogler C."/>
        </authorList>
    </citation>
    <scope>NUCLEOTIDE SEQUENCE [LARGE SCALE GENOMIC DNA]</scope>
    <source>
        <strain evidence="3 4">Enr13</strain>
    </source>
</reference>
<dbReference type="InterPro" id="IPR051159">
    <property type="entry name" value="Hexapeptide_acetyltransf"/>
</dbReference>
<evidence type="ECO:0000313" key="4">
    <source>
        <dbReference type="Proteomes" id="UP000319004"/>
    </source>
</evidence>
<dbReference type="PANTHER" id="PTHR23416:SF23">
    <property type="entry name" value="ACETYLTRANSFERASE C18B11.09C-RELATED"/>
    <property type="match status" value="1"/>
</dbReference>
<dbReference type="EC" id="2.3.1.-" evidence="3"/>
<sequence length="174" mass="19435">MLRSIYRKLLAVRSRFMREWRSRRTMRCVASCKSRPNVNAKCSFTRTTHLGHNTNFNGVQIVGGGKVVIGDNFHSGTEVRMITQNHRYDDGDSIPYDSKEYLLLDIHIGDNVWIGDRVILLGGITIGEGSIIQAGSVVVSDIPRCSIAGGHPAKVFKMRDVDHYEKLKSAGKFA</sequence>
<dbReference type="InterPro" id="IPR001451">
    <property type="entry name" value="Hexapep"/>
</dbReference>
<dbReference type="EMBL" id="CP037423">
    <property type="protein sequence ID" value="QDV44202.1"/>
    <property type="molecule type" value="Genomic_DNA"/>
</dbReference>
<keyword evidence="3" id="KW-0012">Acyltransferase</keyword>
<dbReference type="Proteomes" id="UP000319004">
    <property type="component" value="Chromosome"/>
</dbReference>
<dbReference type="SUPFAM" id="SSF51161">
    <property type="entry name" value="Trimeric LpxA-like enzymes"/>
    <property type="match status" value="1"/>
</dbReference>
<dbReference type="CDD" id="cd04647">
    <property type="entry name" value="LbH_MAT_like"/>
    <property type="match status" value="1"/>
</dbReference>
<accession>A0A518HTN0</accession>
<organism evidence="3 4">
    <name type="scientific">Stieleria neptunia</name>
    <dbReference type="NCBI Taxonomy" id="2527979"/>
    <lineage>
        <taxon>Bacteria</taxon>
        <taxon>Pseudomonadati</taxon>
        <taxon>Planctomycetota</taxon>
        <taxon>Planctomycetia</taxon>
        <taxon>Pirellulales</taxon>
        <taxon>Pirellulaceae</taxon>
        <taxon>Stieleria</taxon>
    </lineage>
</organism>
<keyword evidence="2 3" id="KW-0808">Transferase</keyword>
<dbReference type="OrthoDB" id="285017at2"/>
<dbReference type="PANTHER" id="PTHR23416">
    <property type="entry name" value="SIALIC ACID SYNTHASE-RELATED"/>
    <property type="match status" value="1"/>
</dbReference>
<dbReference type="AlphaFoldDB" id="A0A518HTN0"/>
<name>A0A518HTN0_9BACT</name>
<gene>
    <name evidence="3" type="ORF">Enr13x_40640</name>
</gene>
<protein>
    <submittedName>
        <fullName evidence="3">Acetyltransferase</fullName>
        <ecNumber evidence="3">2.3.1.-</ecNumber>
    </submittedName>
</protein>
<dbReference type="InterPro" id="IPR011004">
    <property type="entry name" value="Trimer_LpxA-like_sf"/>
</dbReference>
<dbReference type="Pfam" id="PF00132">
    <property type="entry name" value="Hexapep"/>
    <property type="match status" value="1"/>
</dbReference>
<dbReference type="Gene3D" id="2.160.10.10">
    <property type="entry name" value="Hexapeptide repeat proteins"/>
    <property type="match status" value="1"/>
</dbReference>